<dbReference type="InterPro" id="IPR051783">
    <property type="entry name" value="NAD(P)-dependent_oxidoreduct"/>
</dbReference>
<name>A0ABW3A3Y9_9ACTN</name>
<keyword evidence="3" id="KW-1185">Reference proteome</keyword>
<evidence type="ECO:0000259" key="1">
    <source>
        <dbReference type="Pfam" id="PF01073"/>
    </source>
</evidence>
<dbReference type="Pfam" id="PF01073">
    <property type="entry name" value="3Beta_HSD"/>
    <property type="match status" value="1"/>
</dbReference>
<sequence length="344" mass="37209">MRALITGGSGFLGGHLVDECVRRGDQVRVLVRPTSDLGHLRTVPGLDLVSGDLTDPASLRAATRGMDVIYHSAARVQDFGTRAQFWSANVTGTQNLLAAARSSGVPRFVHVSSPSAVMSGDPQIDIDESVRYPDRFLNLYSETKAVAEQIVLDANSRQLTTCAIRPRGIWGPRDRTGFLPRLLAKLHRGTLPDLSGPEPVHASLCYCLNAASACRLAAVSDRVGGRAYFVADAERIDVWALIARIAELFDLRPPTRRVPGPVLAGAVGLVELLWQVPLLARRRPPPVSRYGLALLTRTSTYDTRASSRDFGYRPGVDLETGLAQLKRWVEETGGVGALARGARG</sequence>
<dbReference type="InterPro" id="IPR002225">
    <property type="entry name" value="3Beta_OHSteriod_DH/Estase"/>
</dbReference>
<dbReference type="PANTHER" id="PTHR48079">
    <property type="entry name" value="PROTEIN YEEZ"/>
    <property type="match status" value="1"/>
</dbReference>
<dbReference type="EMBL" id="JBHTHM010000912">
    <property type="protein sequence ID" value="MFD0785636.1"/>
    <property type="molecule type" value="Genomic_DNA"/>
</dbReference>
<proteinExistence type="predicted"/>
<dbReference type="InterPro" id="IPR036291">
    <property type="entry name" value="NAD(P)-bd_dom_sf"/>
</dbReference>
<gene>
    <name evidence="2" type="ORF">ACFQZ8_17155</name>
</gene>
<feature type="domain" description="3-beta hydroxysteroid dehydrogenase/isomerase" evidence="1">
    <location>
        <begin position="4"/>
        <end position="255"/>
    </location>
</feature>
<reference evidence="3" key="1">
    <citation type="journal article" date="2019" name="Int. J. Syst. Evol. Microbiol.">
        <title>The Global Catalogue of Microorganisms (GCM) 10K type strain sequencing project: providing services to taxonomists for standard genome sequencing and annotation.</title>
        <authorList>
            <consortium name="The Broad Institute Genomics Platform"/>
            <consortium name="The Broad Institute Genome Sequencing Center for Infectious Disease"/>
            <person name="Wu L."/>
            <person name="Ma J."/>
        </authorList>
    </citation>
    <scope>NUCLEOTIDE SEQUENCE [LARGE SCALE GENOMIC DNA]</scope>
    <source>
        <strain evidence="3">JCM 32148</strain>
    </source>
</reference>
<evidence type="ECO:0000313" key="3">
    <source>
        <dbReference type="Proteomes" id="UP001597053"/>
    </source>
</evidence>
<dbReference type="SUPFAM" id="SSF51735">
    <property type="entry name" value="NAD(P)-binding Rossmann-fold domains"/>
    <property type="match status" value="1"/>
</dbReference>
<evidence type="ECO:0000313" key="2">
    <source>
        <dbReference type="EMBL" id="MFD0785636.1"/>
    </source>
</evidence>
<comment type="caution">
    <text evidence="2">The sequence shown here is derived from an EMBL/GenBank/DDBJ whole genome shotgun (WGS) entry which is preliminary data.</text>
</comment>
<dbReference type="Proteomes" id="UP001597053">
    <property type="component" value="Unassembled WGS sequence"/>
</dbReference>
<organism evidence="2 3">
    <name type="scientific">Micromonospora azadirachtae</name>
    <dbReference type="NCBI Taxonomy" id="1970735"/>
    <lineage>
        <taxon>Bacteria</taxon>
        <taxon>Bacillati</taxon>
        <taxon>Actinomycetota</taxon>
        <taxon>Actinomycetes</taxon>
        <taxon>Micromonosporales</taxon>
        <taxon>Micromonosporaceae</taxon>
        <taxon>Micromonospora</taxon>
    </lineage>
</organism>
<dbReference type="PANTHER" id="PTHR48079:SF6">
    <property type="entry name" value="NAD(P)-BINDING DOMAIN-CONTAINING PROTEIN-RELATED"/>
    <property type="match status" value="1"/>
</dbReference>
<accession>A0ABW3A3Y9</accession>
<protein>
    <submittedName>
        <fullName evidence="2">NAD-dependent epimerase/dehydratase family protein</fullName>
    </submittedName>
</protein>
<dbReference type="Gene3D" id="3.40.50.720">
    <property type="entry name" value="NAD(P)-binding Rossmann-like Domain"/>
    <property type="match status" value="1"/>
</dbReference>